<dbReference type="InterPro" id="IPR036396">
    <property type="entry name" value="Cyt_P450_sf"/>
</dbReference>
<comment type="cofactor">
    <cofactor evidence="1">
        <name>heme</name>
        <dbReference type="ChEBI" id="CHEBI:30413"/>
    </cofactor>
</comment>
<reference evidence="5 6" key="1">
    <citation type="submission" date="2024-02" db="EMBL/GenBank/DDBJ databases">
        <title>De novo assembly and annotation of 12 fungi associated with fruit tree decline syndrome in Ontario, Canada.</title>
        <authorList>
            <person name="Sulman M."/>
            <person name="Ellouze W."/>
            <person name="Ilyukhin E."/>
        </authorList>
    </citation>
    <scope>NUCLEOTIDE SEQUENCE [LARGE SCALE GENOMIC DNA]</scope>
    <source>
        <strain evidence="5 6">M1-105</strain>
    </source>
</reference>
<dbReference type="Gene3D" id="1.10.630.10">
    <property type="entry name" value="Cytochrome P450"/>
    <property type="match status" value="1"/>
</dbReference>
<dbReference type="CDD" id="cd11040">
    <property type="entry name" value="CYP7_CYP8-like"/>
    <property type="match status" value="1"/>
</dbReference>
<proteinExistence type="inferred from homology"/>
<keyword evidence="6" id="KW-1185">Reference proteome</keyword>
<dbReference type="InterPro" id="IPR001128">
    <property type="entry name" value="Cyt_P450"/>
</dbReference>
<dbReference type="InterPro" id="IPR002403">
    <property type="entry name" value="Cyt_P450_E_grp-IV"/>
</dbReference>
<evidence type="ECO:0000256" key="2">
    <source>
        <dbReference type="ARBA" id="ARBA00010617"/>
    </source>
</evidence>
<organism evidence="5 6">
    <name type="scientific">Neofusicoccum ribis</name>
    <dbReference type="NCBI Taxonomy" id="45134"/>
    <lineage>
        <taxon>Eukaryota</taxon>
        <taxon>Fungi</taxon>
        <taxon>Dikarya</taxon>
        <taxon>Ascomycota</taxon>
        <taxon>Pezizomycotina</taxon>
        <taxon>Dothideomycetes</taxon>
        <taxon>Dothideomycetes incertae sedis</taxon>
        <taxon>Botryosphaeriales</taxon>
        <taxon>Botryosphaeriaceae</taxon>
        <taxon>Neofusicoccum</taxon>
    </lineage>
</organism>
<dbReference type="InterPro" id="IPR053007">
    <property type="entry name" value="CYP450_monoxygenase_sec-met"/>
</dbReference>
<evidence type="ECO:0008006" key="7">
    <source>
        <dbReference type="Google" id="ProtNLM"/>
    </source>
</evidence>
<gene>
    <name evidence="5" type="ORF">SLS56_000583</name>
</gene>
<keyword evidence="4" id="KW-0408">Iron</keyword>
<dbReference type="Proteomes" id="UP001521116">
    <property type="component" value="Unassembled WGS sequence"/>
</dbReference>
<evidence type="ECO:0000256" key="3">
    <source>
        <dbReference type="ARBA" id="ARBA00022723"/>
    </source>
</evidence>
<dbReference type="Pfam" id="PF00067">
    <property type="entry name" value="p450"/>
    <property type="match status" value="1"/>
</dbReference>
<comment type="similarity">
    <text evidence="2">Belongs to the cytochrome P450 family.</text>
</comment>
<evidence type="ECO:0000313" key="5">
    <source>
        <dbReference type="EMBL" id="KAL1637445.1"/>
    </source>
</evidence>
<dbReference type="PRINTS" id="PR00465">
    <property type="entry name" value="EP450IV"/>
</dbReference>
<accession>A0ABR3TCZ1</accession>
<dbReference type="PANTHER" id="PTHR47582">
    <property type="entry name" value="P450, PUTATIVE (EUROFUNG)-RELATED"/>
    <property type="match status" value="1"/>
</dbReference>
<dbReference type="PANTHER" id="PTHR47582:SF1">
    <property type="entry name" value="P450, PUTATIVE (EUROFUNG)-RELATED"/>
    <property type="match status" value="1"/>
</dbReference>
<name>A0ABR3TCZ1_9PEZI</name>
<evidence type="ECO:0000256" key="4">
    <source>
        <dbReference type="ARBA" id="ARBA00023004"/>
    </source>
</evidence>
<dbReference type="SUPFAM" id="SSF48264">
    <property type="entry name" value="Cytochrome P450"/>
    <property type="match status" value="1"/>
</dbReference>
<keyword evidence="3" id="KW-0479">Metal-binding</keyword>
<comment type="caution">
    <text evidence="5">The sequence shown here is derived from an EMBL/GenBank/DDBJ whole genome shotgun (WGS) entry which is preliminary data.</text>
</comment>
<evidence type="ECO:0000313" key="6">
    <source>
        <dbReference type="Proteomes" id="UP001521116"/>
    </source>
</evidence>
<evidence type="ECO:0000256" key="1">
    <source>
        <dbReference type="ARBA" id="ARBA00001971"/>
    </source>
</evidence>
<protein>
    <recommendedName>
        <fullName evidence="7">Cytochrome P450</fullName>
    </recommendedName>
</protein>
<sequence length="513" mass="56196">MDALPPLSAPTKGVLALTLLAVVIAALQRILRVDHDPREPPLVPTRIPIFGHVIGLYRHGKRYYQMIEEQYGHDIYTLALPGTKQYVITSPALTAAVSRQSKSISFRPFIIDFTKNAMLFDDEADRINRLNLFDENGTGLITASHDVFYSMLPSGPALDEISQSLLNGVAATFNSLPDSKEPLTIGLTQFAKEIIGFPTVRALWGPHNILDADPTLLSAFWDMDSGQIALGIGVLPWLLAHRAYLGRQRLHAAMTAYFESDRWLQASALVQARARAHFAHGYSKKMFAHSDTGLLVGALPNSTFSTFWFLTRLLADRALVADIRTELAGAGVVSRVDGSKTAVVDVRALRSRCPLFASAFRETLRLAMPTSSVRAVRRDTFLDGGAHLLRGGGACLIEAGVMHARASVWGPDAAEFKPRRFLDGGGVARGVHPAAYRAFGGGEVYCPGRNLALVEVLGIAAPVVMGWEGEGNVGVPEPVDDVMPIGVWKPREDVVVRLRRREGWEDVKWEYRV</sequence>
<dbReference type="EMBL" id="JAJVDC020000003">
    <property type="protein sequence ID" value="KAL1637445.1"/>
    <property type="molecule type" value="Genomic_DNA"/>
</dbReference>